<evidence type="ECO:0000313" key="2">
    <source>
        <dbReference type="EMBL" id="KXZ51665.1"/>
    </source>
</evidence>
<gene>
    <name evidence="2" type="ORF">GPECTOR_11g118</name>
</gene>
<reference evidence="3" key="1">
    <citation type="journal article" date="2016" name="Nat. Commun.">
        <title>The Gonium pectorale genome demonstrates co-option of cell cycle regulation during the evolution of multicellularity.</title>
        <authorList>
            <person name="Hanschen E.R."/>
            <person name="Marriage T.N."/>
            <person name="Ferris P.J."/>
            <person name="Hamaji T."/>
            <person name="Toyoda A."/>
            <person name="Fujiyama A."/>
            <person name="Neme R."/>
            <person name="Noguchi H."/>
            <person name="Minakuchi Y."/>
            <person name="Suzuki M."/>
            <person name="Kawai-Toyooka H."/>
            <person name="Smith D.R."/>
            <person name="Sparks H."/>
            <person name="Anderson J."/>
            <person name="Bakaric R."/>
            <person name="Luria V."/>
            <person name="Karger A."/>
            <person name="Kirschner M.W."/>
            <person name="Durand P.M."/>
            <person name="Michod R.E."/>
            <person name="Nozaki H."/>
            <person name="Olson B.J."/>
        </authorList>
    </citation>
    <scope>NUCLEOTIDE SEQUENCE [LARGE SCALE GENOMIC DNA]</scope>
    <source>
        <strain evidence="3">NIES-2863</strain>
    </source>
</reference>
<proteinExistence type="predicted"/>
<organism evidence="2 3">
    <name type="scientific">Gonium pectorale</name>
    <name type="common">Green alga</name>
    <dbReference type="NCBI Taxonomy" id="33097"/>
    <lineage>
        <taxon>Eukaryota</taxon>
        <taxon>Viridiplantae</taxon>
        <taxon>Chlorophyta</taxon>
        <taxon>core chlorophytes</taxon>
        <taxon>Chlorophyceae</taxon>
        <taxon>CS clade</taxon>
        <taxon>Chlamydomonadales</taxon>
        <taxon>Volvocaceae</taxon>
        <taxon>Gonium</taxon>
    </lineage>
</organism>
<feature type="compositionally biased region" description="Gly residues" evidence="1">
    <location>
        <begin position="143"/>
        <end position="161"/>
    </location>
</feature>
<comment type="caution">
    <text evidence="2">The sequence shown here is derived from an EMBL/GenBank/DDBJ whole genome shotgun (WGS) entry which is preliminary data.</text>
</comment>
<evidence type="ECO:0000313" key="3">
    <source>
        <dbReference type="Proteomes" id="UP000075714"/>
    </source>
</evidence>
<dbReference type="OrthoDB" id="530423at2759"/>
<feature type="region of interest" description="Disordered" evidence="1">
    <location>
        <begin position="116"/>
        <end position="161"/>
    </location>
</feature>
<protein>
    <submittedName>
        <fullName evidence="2">Uncharacterized protein</fullName>
    </submittedName>
</protein>
<dbReference type="AlphaFoldDB" id="A0A150GPE2"/>
<evidence type="ECO:0000256" key="1">
    <source>
        <dbReference type="SAM" id="MobiDB-lite"/>
    </source>
</evidence>
<accession>A0A150GPE2</accession>
<sequence>MVKHRLPAVANRLRVSRGFDAAWFTGPAQYAKMLQRDWLLTKNAWSFVQRSSRSAPRSNKDDPALLAQQSADPSRPRYPKKPTPQTQDARDFPNFRPARVFTQHLPFKSLVSVFAYSPPKDSKHPQSKYGLFQSDRKLPQSGPPGGTGGAGASAGGFGGER</sequence>
<feature type="region of interest" description="Disordered" evidence="1">
    <location>
        <begin position="51"/>
        <end position="95"/>
    </location>
</feature>
<dbReference type="Proteomes" id="UP000075714">
    <property type="component" value="Unassembled WGS sequence"/>
</dbReference>
<dbReference type="EMBL" id="LSYV01000012">
    <property type="protein sequence ID" value="KXZ51665.1"/>
    <property type="molecule type" value="Genomic_DNA"/>
</dbReference>
<name>A0A150GPE2_GONPE</name>
<keyword evidence="3" id="KW-1185">Reference proteome</keyword>